<feature type="region of interest" description="Disordered" evidence="1">
    <location>
        <begin position="80"/>
        <end position="110"/>
    </location>
</feature>
<keyword evidence="3" id="KW-1185">Reference proteome</keyword>
<feature type="compositionally biased region" description="Pro residues" evidence="1">
    <location>
        <begin position="45"/>
        <end position="64"/>
    </location>
</feature>
<dbReference type="Ensembl" id="ENSCPRT00005020268.1">
    <property type="protein sequence ID" value="ENSCPRP00005017312.1"/>
    <property type="gene ID" value="ENSCPRG00005012061.1"/>
</dbReference>
<sequence length="110" mass="11432">MPGLTSAHLSPIEIRMSKPLELEKSRLDLPGEHTGTWVKAEDAPEMPPAPAPAPAPVPPPPPHLPQAQLMLAGSQLAGVSAPSLRGRGDNTGGGQGSWPWCSGRAPLLLQ</sequence>
<evidence type="ECO:0000313" key="2">
    <source>
        <dbReference type="Ensembl" id="ENSCPRP00005017312.1"/>
    </source>
</evidence>
<accession>A0A7M4EZT1</accession>
<protein>
    <submittedName>
        <fullName evidence="2">Uncharacterized protein</fullName>
    </submittedName>
</protein>
<proteinExistence type="predicted"/>
<dbReference type="AlphaFoldDB" id="A0A7M4EZT1"/>
<organism evidence="2 3">
    <name type="scientific">Crocodylus porosus</name>
    <name type="common">Saltwater crocodile</name>
    <name type="synonym">Estuarine crocodile</name>
    <dbReference type="NCBI Taxonomy" id="8502"/>
    <lineage>
        <taxon>Eukaryota</taxon>
        <taxon>Metazoa</taxon>
        <taxon>Chordata</taxon>
        <taxon>Craniata</taxon>
        <taxon>Vertebrata</taxon>
        <taxon>Euteleostomi</taxon>
        <taxon>Archelosauria</taxon>
        <taxon>Archosauria</taxon>
        <taxon>Crocodylia</taxon>
        <taxon>Longirostres</taxon>
        <taxon>Crocodylidae</taxon>
        <taxon>Crocodylus</taxon>
    </lineage>
</organism>
<dbReference type="Proteomes" id="UP000594220">
    <property type="component" value="Unplaced"/>
</dbReference>
<reference evidence="2" key="1">
    <citation type="submission" date="2025-08" db="UniProtKB">
        <authorList>
            <consortium name="Ensembl"/>
        </authorList>
    </citation>
    <scope>IDENTIFICATION</scope>
</reference>
<evidence type="ECO:0000313" key="3">
    <source>
        <dbReference type="Proteomes" id="UP000594220"/>
    </source>
</evidence>
<reference evidence="2" key="2">
    <citation type="submission" date="2025-09" db="UniProtKB">
        <authorList>
            <consortium name="Ensembl"/>
        </authorList>
    </citation>
    <scope>IDENTIFICATION</scope>
</reference>
<evidence type="ECO:0000256" key="1">
    <source>
        <dbReference type="SAM" id="MobiDB-lite"/>
    </source>
</evidence>
<feature type="region of interest" description="Disordered" evidence="1">
    <location>
        <begin position="28"/>
        <end position="65"/>
    </location>
</feature>
<name>A0A7M4EZT1_CROPO</name>